<evidence type="ECO:0000256" key="2">
    <source>
        <dbReference type="ARBA" id="ARBA00004123"/>
    </source>
</evidence>
<dbReference type="GO" id="GO:0005675">
    <property type="term" value="C:transcription factor TFIIH holo complex"/>
    <property type="evidence" value="ECO:0007669"/>
    <property type="project" value="TreeGrafter"/>
</dbReference>
<dbReference type="OrthoDB" id="354at2759"/>
<dbReference type="SUPFAM" id="SSF142897">
    <property type="entry name" value="TFB5-like"/>
    <property type="match status" value="1"/>
</dbReference>
<keyword evidence="5 9" id="KW-0805">Transcription regulation</keyword>
<gene>
    <name evidence="10" type="ORF">BJ878DRAFT_569511</name>
</gene>
<dbReference type="PANTHER" id="PTHR28580">
    <property type="entry name" value="GENERAL TRANSCRIPTION FACTOR IIH SUBUNIT 5"/>
    <property type="match status" value="1"/>
</dbReference>
<dbReference type="FunFam" id="3.30.70.1220:FF:000002">
    <property type="entry name" value="RNA polymerase II transcription factor B subunit 5"/>
    <property type="match status" value="1"/>
</dbReference>
<accession>A0A9P7YYK3</accession>
<dbReference type="AlphaFoldDB" id="A0A9P7YYK3"/>
<keyword evidence="8 9" id="KW-0539">Nucleus</keyword>
<organism evidence="10 11">
    <name type="scientific">Calycina marina</name>
    <dbReference type="NCBI Taxonomy" id="1763456"/>
    <lineage>
        <taxon>Eukaryota</taxon>
        <taxon>Fungi</taxon>
        <taxon>Dikarya</taxon>
        <taxon>Ascomycota</taxon>
        <taxon>Pezizomycotina</taxon>
        <taxon>Leotiomycetes</taxon>
        <taxon>Helotiales</taxon>
        <taxon>Pezizellaceae</taxon>
        <taxon>Calycina</taxon>
    </lineage>
</organism>
<evidence type="ECO:0000313" key="10">
    <source>
        <dbReference type="EMBL" id="KAG9242199.1"/>
    </source>
</evidence>
<keyword evidence="11" id="KW-1185">Reference proteome</keyword>
<evidence type="ECO:0000256" key="5">
    <source>
        <dbReference type="ARBA" id="ARBA00023015"/>
    </source>
</evidence>
<evidence type="ECO:0000256" key="6">
    <source>
        <dbReference type="ARBA" id="ARBA00023163"/>
    </source>
</evidence>
<reference evidence="10" key="1">
    <citation type="journal article" date="2021" name="IMA Fungus">
        <title>Genomic characterization of three marine fungi, including Emericellopsis atlantica sp. nov. with signatures of a generalist lifestyle and marine biomass degradation.</title>
        <authorList>
            <person name="Hagestad O.C."/>
            <person name="Hou L."/>
            <person name="Andersen J.H."/>
            <person name="Hansen E.H."/>
            <person name="Altermark B."/>
            <person name="Li C."/>
            <person name="Kuhnert E."/>
            <person name="Cox R.J."/>
            <person name="Crous P.W."/>
            <person name="Spatafora J.W."/>
            <person name="Lail K."/>
            <person name="Amirebrahimi M."/>
            <person name="Lipzen A."/>
            <person name="Pangilinan J."/>
            <person name="Andreopoulos W."/>
            <person name="Hayes R.D."/>
            <person name="Ng V."/>
            <person name="Grigoriev I.V."/>
            <person name="Jackson S.A."/>
            <person name="Sutton T.D.S."/>
            <person name="Dobson A.D.W."/>
            <person name="Rama T."/>
        </authorList>
    </citation>
    <scope>NUCLEOTIDE SEQUENCE</scope>
    <source>
        <strain evidence="10">TRa3180A</strain>
    </source>
</reference>
<comment type="similarity">
    <text evidence="3 9">Belongs to the TFB5 family.</text>
</comment>
<dbReference type="InterPro" id="IPR009400">
    <property type="entry name" value="TFIIH_TTDA/Tfb5"/>
</dbReference>
<proteinExistence type="inferred from homology"/>
<dbReference type="Gene3D" id="3.30.70.1220">
    <property type="entry name" value="TFB5-like"/>
    <property type="match status" value="1"/>
</dbReference>
<evidence type="ECO:0000256" key="1">
    <source>
        <dbReference type="ARBA" id="ARBA00002817"/>
    </source>
</evidence>
<comment type="function">
    <text evidence="1">Component of the general transcription and DNA repair factor IIH (TFIIH) core complex, which is involved in general and transcription-coupled nucleotide excision repair (NER) of damaged DNA and, when complexed to TFIIK, in RNA transcription by RNA polymerase II. In NER, TFIIH acts by opening DNA around the lesion to allow the excision of the damaged oligonucleotide and its replacement by a new DNA fragment. In transcription, TFIIH has an essential role in transcription initiation. When the pre-initiation complex (PIC) has been established, TFIIH is required for promoter opening and promoter escape. Phosphorylation of the C-terminal tail (CTD) of the largest subunit of RNA polymerase II by the kinase module TFIIK controls the initiation of transcription.</text>
</comment>
<comment type="function">
    <text evidence="9">In NER, TFIIH acts by opening DNA around the lesion to allow the excision of the damaged oligonucleotide and its replacement by a new DNA fragment. In transcription, TFIIH has an essential role in transcription initiation. When the pre-initiation complex (PIC) has been established, TFIIH is required for promoter opening and promoter escape.</text>
</comment>
<keyword evidence="6 9" id="KW-0804">Transcription</keyword>
<evidence type="ECO:0000256" key="3">
    <source>
        <dbReference type="ARBA" id="ARBA00007470"/>
    </source>
</evidence>
<dbReference type="Pfam" id="PF06331">
    <property type="entry name" value="Tfb5"/>
    <property type="match status" value="1"/>
</dbReference>
<protein>
    <recommendedName>
        <fullName evidence="9">General transcription and DNA repair factor IIH subunit TFB5</fullName>
    </recommendedName>
</protein>
<dbReference type="SMART" id="SM01395">
    <property type="entry name" value="Tbf5"/>
    <property type="match status" value="1"/>
</dbReference>
<evidence type="ECO:0000313" key="11">
    <source>
        <dbReference type="Proteomes" id="UP000887226"/>
    </source>
</evidence>
<dbReference type="EMBL" id="MU254100">
    <property type="protein sequence ID" value="KAG9242199.1"/>
    <property type="molecule type" value="Genomic_DNA"/>
</dbReference>
<evidence type="ECO:0000256" key="7">
    <source>
        <dbReference type="ARBA" id="ARBA00023204"/>
    </source>
</evidence>
<keyword evidence="7 9" id="KW-0234">DNA repair</keyword>
<evidence type="ECO:0000256" key="9">
    <source>
        <dbReference type="RuleBase" id="RU368032"/>
    </source>
</evidence>
<dbReference type="GO" id="GO:0006367">
    <property type="term" value="P:transcription initiation at RNA polymerase II promoter"/>
    <property type="evidence" value="ECO:0007669"/>
    <property type="project" value="UniProtKB-UniRule"/>
</dbReference>
<evidence type="ECO:0000256" key="8">
    <source>
        <dbReference type="ARBA" id="ARBA00023242"/>
    </source>
</evidence>
<keyword evidence="4 9" id="KW-0227">DNA damage</keyword>
<comment type="caution">
    <text evidence="10">The sequence shown here is derived from an EMBL/GenBank/DDBJ whole genome shotgun (WGS) entry which is preliminary data.</text>
</comment>
<dbReference type="GO" id="GO:0000439">
    <property type="term" value="C:transcription factor TFIIH core complex"/>
    <property type="evidence" value="ECO:0007669"/>
    <property type="project" value="UniProtKB-UniRule"/>
</dbReference>
<evidence type="ECO:0000256" key="4">
    <source>
        <dbReference type="ARBA" id="ARBA00022763"/>
    </source>
</evidence>
<dbReference type="InterPro" id="IPR035935">
    <property type="entry name" value="TFB5-like_sf"/>
</dbReference>
<dbReference type="GO" id="GO:0006294">
    <property type="term" value="P:nucleotide-excision repair, preincision complex assembly"/>
    <property type="evidence" value="ECO:0007669"/>
    <property type="project" value="TreeGrafter"/>
</dbReference>
<name>A0A9P7YYK3_9HELO</name>
<dbReference type="Proteomes" id="UP000887226">
    <property type="component" value="Unassembled WGS sequence"/>
</dbReference>
<dbReference type="PANTHER" id="PTHR28580:SF1">
    <property type="entry name" value="GENERAL TRANSCRIPTION FACTOR IIH SUBUNIT 5"/>
    <property type="match status" value="1"/>
</dbReference>
<sequence>MPRAIRGVLVKVDPSIKAIIVNIDAENHAFIIEDLDEDHLVIKENMVSVLKGRIDEILAAVLTVSNPNGAESDSDY</sequence>
<comment type="subunit">
    <text evidence="9">Component of the 7-subunit TFIIH core complex.</text>
</comment>
<comment type="subcellular location">
    <subcellularLocation>
        <location evidence="2 9">Nucleus</location>
    </subcellularLocation>
</comment>